<name>A0A128FF19_9GAMM</name>
<evidence type="ECO:0000313" key="3">
    <source>
        <dbReference type="Proteomes" id="UP000073601"/>
    </source>
</evidence>
<protein>
    <recommendedName>
        <fullName evidence="4">Prepilin-type N-terminal cleavage/methylation domain-containing protein</fullName>
    </recommendedName>
</protein>
<dbReference type="Pfam" id="PF07963">
    <property type="entry name" value="N_methyl"/>
    <property type="match status" value="1"/>
</dbReference>
<dbReference type="Gene3D" id="3.30.700.10">
    <property type="entry name" value="Glycoprotein, Type 4 Pilin"/>
    <property type="match status" value="1"/>
</dbReference>
<dbReference type="PROSITE" id="PS00409">
    <property type="entry name" value="PROKAR_NTER_METHYL"/>
    <property type="match status" value="1"/>
</dbReference>
<dbReference type="OrthoDB" id="2313614at2"/>
<dbReference type="AlphaFoldDB" id="A0A128FF19"/>
<evidence type="ECO:0000256" key="1">
    <source>
        <dbReference type="SAM" id="Phobius"/>
    </source>
</evidence>
<dbReference type="Proteomes" id="UP000073601">
    <property type="component" value="Unassembled WGS sequence"/>
</dbReference>
<feature type="transmembrane region" description="Helical" evidence="1">
    <location>
        <begin position="12"/>
        <end position="31"/>
    </location>
</feature>
<dbReference type="SUPFAM" id="SSF54523">
    <property type="entry name" value="Pili subunits"/>
    <property type="match status" value="1"/>
</dbReference>
<sequence>MKTAKGISLIEMIVTISVLAVVTAVAVPVYTTQVANAKAEKLAMDIQQLVDFAGAYADRRWKPAYIHLINIPNDATTEDTTWCLVASPYSTVTKCSDDEDTAAEIANEKRIATVFGNKHPDIALKRLTTQTKFMFDNNSYSMFLGGDRKENHISFLEAQVGNKTFTAKVNYRYFELE</sequence>
<evidence type="ECO:0008006" key="4">
    <source>
        <dbReference type="Google" id="ProtNLM"/>
    </source>
</evidence>
<keyword evidence="3" id="KW-1185">Reference proteome</keyword>
<gene>
    <name evidence="2" type="ORF">GMA8713_03511</name>
</gene>
<evidence type="ECO:0000313" key="2">
    <source>
        <dbReference type="EMBL" id="CZF85393.1"/>
    </source>
</evidence>
<dbReference type="InterPro" id="IPR045584">
    <property type="entry name" value="Pilin-like"/>
</dbReference>
<dbReference type="NCBIfam" id="TIGR02532">
    <property type="entry name" value="IV_pilin_GFxxxE"/>
    <property type="match status" value="1"/>
</dbReference>
<dbReference type="RefSeq" id="WP_062712674.1">
    <property type="nucleotide sequence ID" value="NZ_CAWRCI010000037.1"/>
</dbReference>
<dbReference type="EMBL" id="FIZY01000037">
    <property type="protein sequence ID" value="CZF85393.1"/>
    <property type="molecule type" value="Genomic_DNA"/>
</dbReference>
<keyword evidence="1" id="KW-0472">Membrane</keyword>
<keyword evidence="1" id="KW-0812">Transmembrane</keyword>
<keyword evidence="1" id="KW-1133">Transmembrane helix</keyword>
<reference evidence="3" key="1">
    <citation type="submission" date="2016-02" db="EMBL/GenBank/DDBJ databases">
        <authorList>
            <person name="Rodrigo-Torres Lidia"/>
            <person name="Arahal R.David."/>
        </authorList>
    </citation>
    <scope>NUCLEOTIDE SEQUENCE [LARGE SCALE GENOMIC DNA]</scope>
    <source>
        <strain evidence="3">CECT 8713</strain>
    </source>
</reference>
<organism evidence="2 3">
    <name type="scientific">Grimontia marina</name>
    <dbReference type="NCBI Taxonomy" id="646534"/>
    <lineage>
        <taxon>Bacteria</taxon>
        <taxon>Pseudomonadati</taxon>
        <taxon>Pseudomonadota</taxon>
        <taxon>Gammaproteobacteria</taxon>
        <taxon>Vibrionales</taxon>
        <taxon>Vibrionaceae</taxon>
        <taxon>Grimontia</taxon>
    </lineage>
</organism>
<accession>A0A128FF19</accession>
<proteinExistence type="predicted"/>
<dbReference type="InterPro" id="IPR012902">
    <property type="entry name" value="N_methyl_site"/>
</dbReference>